<dbReference type="AlphaFoldDB" id="A0A1H8S9A7"/>
<dbReference type="EMBL" id="FOCX01000018">
    <property type="protein sequence ID" value="SEO75185.1"/>
    <property type="molecule type" value="Genomic_DNA"/>
</dbReference>
<dbReference type="InterPro" id="IPR057159">
    <property type="entry name" value="DUF7837"/>
</dbReference>
<keyword evidence="3" id="KW-1185">Reference proteome</keyword>
<reference evidence="3" key="1">
    <citation type="submission" date="2016-10" db="EMBL/GenBank/DDBJ databases">
        <authorList>
            <person name="Varghese N."/>
            <person name="Submissions S."/>
        </authorList>
    </citation>
    <scope>NUCLEOTIDE SEQUENCE [LARGE SCALE GENOMIC DNA]</scope>
    <source>
        <strain evidence="3">IBRC-M 10043</strain>
    </source>
</reference>
<protein>
    <recommendedName>
        <fullName evidence="1">DUF7837 domain-containing protein</fullName>
    </recommendedName>
</protein>
<dbReference type="RefSeq" id="WP_211611378.1">
    <property type="nucleotide sequence ID" value="NZ_FOCX01000018.1"/>
</dbReference>
<evidence type="ECO:0000313" key="2">
    <source>
        <dbReference type="EMBL" id="SEO75185.1"/>
    </source>
</evidence>
<dbReference type="Proteomes" id="UP000198775">
    <property type="component" value="Unassembled WGS sequence"/>
</dbReference>
<accession>A0A1H8S9A7</accession>
<name>A0A1H8S9A7_9EURY</name>
<sequence length="50" mass="5354">MNTDTPSLGHCPECGESIPEAWVLVEYTKDDGTDGIWAECPGCETVVAPE</sequence>
<feature type="domain" description="DUF7837" evidence="1">
    <location>
        <begin position="4"/>
        <end position="50"/>
    </location>
</feature>
<evidence type="ECO:0000259" key="1">
    <source>
        <dbReference type="Pfam" id="PF25207"/>
    </source>
</evidence>
<proteinExistence type="predicted"/>
<organism evidence="2 3">
    <name type="scientific">Halorientalis persicus</name>
    <dbReference type="NCBI Taxonomy" id="1367881"/>
    <lineage>
        <taxon>Archaea</taxon>
        <taxon>Methanobacteriati</taxon>
        <taxon>Methanobacteriota</taxon>
        <taxon>Stenosarchaea group</taxon>
        <taxon>Halobacteria</taxon>
        <taxon>Halobacteriales</taxon>
        <taxon>Haloarculaceae</taxon>
        <taxon>Halorientalis</taxon>
    </lineage>
</organism>
<dbReference type="Pfam" id="PF25207">
    <property type="entry name" value="DUF7837"/>
    <property type="match status" value="1"/>
</dbReference>
<evidence type="ECO:0000313" key="3">
    <source>
        <dbReference type="Proteomes" id="UP000198775"/>
    </source>
</evidence>
<gene>
    <name evidence="2" type="ORF">SAMN05216388_101837</name>
</gene>
<dbReference type="OrthoDB" id="216193at2157"/>